<sequence>MDIRKPTHYAILIGIDDYTDRPLKSCVRDARDVEMFLRGALGDSVEIHSLTASQYKYRQGESTQAHEESTHGPTYDNVVSTILAVASAATVGNFVYMHYSGHGCSKRTQSADYLDDVALVLLGEGQIPVQYLWGEELSSYIKLMIDNGLIVTLVLDCCFSGAVSRTDEPEVRFLPHDPAIDPGTSNMQMRGPLDAASYPGNRHVSMLPNWLLNPDGYTILTACGPNEQTEGVRFNGQSYGALSYYLLETLKYLGFTRRHKDIYGRLCAKLRASAIRNQNPILYGNKEQAFFGPMGTGRTATSITIIKRPDSKLELQGGSAHGLSEGDEVILSPLHSVEGGTMLPQCSVLAKIIEIRSFTSFLVISGETTKSPRTGWSATIISQARLRSLSIRLGLRLTDRKRWVSALKEKSLNAHDGGAEHPVAFELLLTTDQQYKILDELGDDLADIPSMSQDNTSIDQVCNTLEHLARFRLVRDLSNAADAISYLNSVVVQIDIAGRSYGPGCQIETGDDAKAELVIDNKRDEPIYVFPYSVGPCWEVEGIFYGTYIVVKPKQSLSKQLQMKIPNPMKDAGHDTCEDILKVIATSQPTSFDLFELPRLGDQPNNRKDHKIRRGGFDELESWTTMNFPVRVSLSVSVL</sequence>
<dbReference type="InterPro" id="IPR050452">
    <property type="entry name" value="Metacaspase"/>
</dbReference>
<evidence type="ECO:0000256" key="1">
    <source>
        <dbReference type="ARBA" id="ARBA00009005"/>
    </source>
</evidence>
<dbReference type="Gene3D" id="3.40.50.1460">
    <property type="match status" value="1"/>
</dbReference>
<name>A0ABR1Q4H6_9PEZI</name>
<dbReference type="PANTHER" id="PTHR48104">
    <property type="entry name" value="METACASPASE-4"/>
    <property type="match status" value="1"/>
</dbReference>
<dbReference type="RefSeq" id="XP_066696930.1">
    <property type="nucleotide sequence ID" value="XM_066847439.1"/>
</dbReference>
<proteinExistence type="inferred from homology"/>
<evidence type="ECO:0000259" key="2">
    <source>
        <dbReference type="Pfam" id="PF00656"/>
    </source>
</evidence>
<dbReference type="InterPro" id="IPR011600">
    <property type="entry name" value="Pept_C14_caspase"/>
</dbReference>
<evidence type="ECO:0000313" key="3">
    <source>
        <dbReference type="EMBL" id="KAK7946896.1"/>
    </source>
</evidence>
<dbReference type="PANTHER" id="PTHR48104:SF30">
    <property type="entry name" value="METACASPASE-1"/>
    <property type="match status" value="1"/>
</dbReference>
<keyword evidence="4" id="KW-1185">Reference proteome</keyword>
<gene>
    <name evidence="3" type="ORF">PG986_011217</name>
</gene>
<feature type="domain" description="Peptidase C14 caspase" evidence="2">
    <location>
        <begin position="8"/>
        <end position="284"/>
    </location>
</feature>
<organism evidence="3 4">
    <name type="scientific">Apiospora aurea</name>
    <dbReference type="NCBI Taxonomy" id="335848"/>
    <lineage>
        <taxon>Eukaryota</taxon>
        <taxon>Fungi</taxon>
        <taxon>Dikarya</taxon>
        <taxon>Ascomycota</taxon>
        <taxon>Pezizomycotina</taxon>
        <taxon>Sordariomycetes</taxon>
        <taxon>Xylariomycetidae</taxon>
        <taxon>Amphisphaeriales</taxon>
        <taxon>Apiosporaceae</taxon>
        <taxon>Apiospora</taxon>
    </lineage>
</organism>
<protein>
    <recommendedName>
        <fullName evidence="2">Peptidase C14 caspase domain-containing protein</fullName>
    </recommendedName>
</protein>
<evidence type="ECO:0000313" key="4">
    <source>
        <dbReference type="Proteomes" id="UP001391051"/>
    </source>
</evidence>
<comment type="similarity">
    <text evidence="1">Belongs to the peptidase C14B family.</text>
</comment>
<dbReference type="EMBL" id="JAQQWE010000007">
    <property type="protein sequence ID" value="KAK7946896.1"/>
    <property type="molecule type" value="Genomic_DNA"/>
</dbReference>
<accession>A0ABR1Q4H6</accession>
<dbReference type="Proteomes" id="UP001391051">
    <property type="component" value="Unassembled WGS sequence"/>
</dbReference>
<comment type="caution">
    <text evidence="3">The sequence shown here is derived from an EMBL/GenBank/DDBJ whole genome shotgun (WGS) entry which is preliminary data.</text>
</comment>
<dbReference type="Pfam" id="PF00656">
    <property type="entry name" value="Peptidase_C14"/>
    <property type="match status" value="1"/>
</dbReference>
<reference evidence="3 4" key="1">
    <citation type="submission" date="2023-01" db="EMBL/GenBank/DDBJ databases">
        <title>Analysis of 21 Apiospora genomes using comparative genomics revels a genus with tremendous synthesis potential of carbohydrate active enzymes and secondary metabolites.</title>
        <authorList>
            <person name="Sorensen T."/>
        </authorList>
    </citation>
    <scope>NUCLEOTIDE SEQUENCE [LARGE SCALE GENOMIC DNA]</scope>
    <source>
        <strain evidence="3 4">CBS 24483</strain>
    </source>
</reference>
<dbReference type="GeneID" id="92080501"/>